<dbReference type="EMBL" id="JABEYC010000762">
    <property type="protein sequence ID" value="KAF4974388.1"/>
    <property type="molecule type" value="Genomic_DNA"/>
</dbReference>
<sequence>MGCCESTQRKSGQQGNGFQDMGPRASEGHAPDATGDQASASHAGEQAQGSTVPALAAPTITGYPIIYEQPVETYGYALTTDSVSRGATAGQYHVGNTANPGGTTAKNTGTSQAHAGPGSSSSETSAGGNQRNAN</sequence>
<proteinExistence type="predicted"/>
<evidence type="ECO:0000313" key="2">
    <source>
        <dbReference type="EMBL" id="KAF4974388.1"/>
    </source>
</evidence>
<accession>A0A8H4XHE0</accession>
<reference evidence="2" key="2">
    <citation type="submission" date="2020-05" db="EMBL/GenBank/DDBJ databases">
        <authorList>
            <person name="Kim H.-S."/>
            <person name="Proctor R.H."/>
            <person name="Brown D.W."/>
        </authorList>
    </citation>
    <scope>NUCLEOTIDE SEQUENCE</scope>
    <source>
        <strain evidence="2">NRRL 22465</strain>
    </source>
</reference>
<comment type="caution">
    <text evidence="2">The sequence shown here is derived from an EMBL/GenBank/DDBJ whole genome shotgun (WGS) entry which is preliminary data.</text>
</comment>
<feature type="region of interest" description="Disordered" evidence="1">
    <location>
        <begin position="1"/>
        <end position="55"/>
    </location>
</feature>
<dbReference type="AlphaFoldDB" id="A0A8H4XHE0"/>
<evidence type="ECO:0000313" key="3">
    <source>
        <dbReference type="Proteomes" id="UP000635477"/>
    </source>
</evidence>
<dbReference type="Proteomes" id="UP000635477">
    <property type="component" value="Unassembled WGS sequence"/>
</dbReference>
<feature type="compositionally biased region" description="Polar residues" evidence="1">
    <location>
        <begin position="94"/>
        <end position="134"/>
    </location>
</feature>
<organism evidence="2 3">
    <name type="scientific">Fusarium zealandicum</name>
    <dbReference type="NCBI Taxonomy" id="1053134"/>
    <lineage>
        <taxon>Eukaryota</taxon>
        <taxon>Fungi</taxon>
        <taxon>Dikarya</taxon>
        <taxon>Ascomycota</taxon>
        <taxon>Pezizomycotina</taxon>
        <taxon>Sordariomycetes</taxon>
        <taxon>Hypocreomycetidae</taxon>
        <taxon>Hypocreales</taxon>
        <taxon>Nectriaceae</taxon>
        <taxon>Fusarium</taxon>
        <taxon>Fusarium staphyleae species complex</taxon>
    </lineage>
</organism>
<evidence type="ECO:0000256" key="1">
    <source>
        <dbReference type="SAM" id="MobiDB-lite"/>
    </source>
</evidence>
<gene>
    <name evidence="2" type="ORF">FZEAL_8720</name>
</gene>
<keyword evidence="3" id="KW-1185">Reference proteome</keyword>
<name>A0A8H4XHE0_9HYPO</name>
<protein>
    <submittedName>
        <fullName evidence="2">Uncharacterized protein</fullName>
    </submittedName>
</protein>
<feature type="compositionally biased region" description="Polar residues" evidence="1">
    <location>
        <begin position="1"/>
        <end position="17"/>
    </location>
</feature>
<feature type="region of interest" description="Disordered" evidence="1">
    <location>
        <begin position="90"/>
        <end position="134"/>
    </location>
</feature>
<reference evidence="2" key="1">
    <citation type="journal article" date="2020" name="BMC Genomics">
        <title>Correction to: Identification and distribution of gene clusters required for synthesis of sphingolipid metabolism inhibitors in diverse species of the filamentous fungus Fusarium.</title>
        <authorList>
            <person name="Kim H.S."/>
            <person name="Lohmar J.M."/>
            <person name="Busman M."/>
            <person name="Brown D.W."/>
            <person name="Naumann T.A."/>
            <person name="Divon H.H."/>
            <person name="Lysoe E."/>
            <person name="Uhlig S."/>
            <person name="Proctor R.H."/>
        </authorList>
    </citation>
    <scope>NUCLEOTIDE SEQUENCE</scope>
    <source>
        <strain evidence="2">NRRL 22465</strain>
    </source>
</reference>